<dbReference type="Proteomes" id="UP000711047">
    <property type="component" value="Unassembled WGS sequence"/>
</dbReference>
<evidence type="ECO:0000313" key="2">
    <source>
        <dbReference type="Proteomes" id="UP000711047"/>
    </source>
</evidence>
<proteinExistence type="predicted"/>
<dbReference type="InterPro" id="IPR022291">
    <property type="entry name" value="Bacteriocin_synth_cyclodeHase"/>
</dbReference>
<reference evidence="1 2" key="1">
    <citation type="submission" date="2020-05" db="EMBL/GenBank/DDBJ databases">
        <title>Paenibacillus glebae, sp. nov., Paenibacillus humi sp. nov., Paenibacillus pedi sp. nov., Paenibacillus terrestris sp. nov. and Paenibacillus terricola sp. nov., isolated from a forest top soil sample.</title>
        <authorList>
            <person name="Qi S."/>
            <person name="Carlier A."/>
            <person name="Cnockaert M."/>
            <person name="Vandamme P."/>
        </authorList>
    </citation>
    <scope>NUCLEOTIDE SEQUENCE [LARGE SCALE GENOMIC DNA]</scope>
    <source>
        <strain evidence="1 2">LMG 29502</strain>
    </source>
</reference>
<evidence type="ECO:0000313" key="1">
    <source>
        <dbReference type="EMBL" id="NQX47560.1"/>
    </source>
</evidence>
<keyword evidence="2" id="KW-1185">Reference proteome</keyword>
<accession>A0ABX2DT23</accession>
<dbReference type="NCBIfam" id="TIGR03882">
    <property type="entry name" value="cyclo_dehyd_2"/>
    <property type="match status" value="1"/>
</dbReference>
<gene>
    <name evidence="1" type="ORF">HQN87_19680</name>
</gene>
<dbReference type="SUPFAM" id="SSF69572">
    <property type="entry name" value="Activating enzymes of the ubiquitin-like proteins"/>
    <property type="match status" value="1"/>
</dbReference>
<dbReference type="InterPro" id="IPR035985">
    <property type="entry name" value="Ubiquitin-activating_enz"/>
</dbReference>
<name>A0ABX2DT23_9BACL</name>
<dbReference type="RefSeq" id="WP_173136838.1">
    <property type="nucleotide sequence ID" value="NZ_JABMKX010000010.1"/>
</dbReference>
<protein>
    <submittedName>
        <fullName evidence="1">TOMM leader peptide-binding protein</fullName>
    </submittedName>
</protein>
<dbReference type="EMBL" id="JABMKX010000010">
    <property type="protein sequence ID" value="NQX47560.1"/>
    <property type="molecule type" value="Genomic_DNA"/>
</dbReference>
<sequence>MIESHIVVIGLSSLPYDSLLNDLTRLECKVSFMDSLAEIPGECSLAIVFGGSRDHEEFNKLSIISHIPWLPVQYSSTFSRLGPLIVAEETPCYECVALRIQSLGCTQEFIHNRHFELSFELLCKIIVLEVIKWSARETTTFVPVTLSHMLEFDAFHLEGELFPVYKVPSCPVCGSRHKQGTPKMPWNMVTV</sequence>
<organism evidence="1 2">
    <name type="scientific">Paenibacillus tritici</name>
    <dbReference type="NCBI Taxonomy" id="1873425"/>
    <lineage>
        <taxon>Bacteria</taxon>
        <taxon>Bacillati</taxon>
        <taxon>Bacillota</taxon>
        <taxon>Bacilli</taxon>
        <taxon>Bacillales</taxon>
        <taxon>Paenibacillaceae</taxon>
        <taxon>Paenibacillus</taxon>
    </lineage>
</organism>
<comment type="caution">
    <text evidence="1">The sequence shown here is derived from an EMBL/GenBank/DDBJ whole genome shotgun (WGS) entry which is preliminary data.</text>
</comment>
<dbReference type="Gene3D" id="3.40.50.720">
    <property type="entry name" value="NAD(P)-binding Rossmann-like Domain"/>
    <property type="match status" value="1"/>
</dbReference>